<evidence type="ECO:0000256" key="1">
    <source>
        <dbReference type="SAM" id="Phobius"/>
    </source>
</evidence>
<accession>A0A929KST3</accession>
<reference evidence="2" key="1">
    <citation type="submission" date="2020-10" db="EMBL/GenBank/DDBJ databases">
        <title>Mucilaginibacter mali sp. nov., isolated from rhizosphere soil of apple orchard.</title>
        <authorList>
            <person name="Lee J.-S."/>
            <person name="Kim H.S."/>
            <person name="Kim J.-S."/>
        </authorList>
    </citation>
    <scope>NUCLEOTIDE SEQUENCE</scope>
    <source>
        <strain evidence="2">KCTC 22746</strain>
    </source>
</reference>
<sequence>MISNITPIQLIQLAGAAQIALAIGSLAVPRLLNWTAELSKVSSIIRQMFWVYAAYILVINLSFGTVSVFCAEELADHSTLATLVSAFIAVYWISRLLIQFFVLDRAGFPTGTWHKIGETVLVSVFVILSASYSYIFYLNLINHVN</sequence>
<comment type="caution">
    <text evidence="2">The sequence shown here is derived from an EMBL/GenBank/DDBJ whole genome shotgun (WGS) entry which is preliminary data.</text>
</comment>
<dbReference type="RefSeq" id="WP_194110067.1">
    <property type="nucleotide sequence ID" value="NZ_JADFFL010000001.1"/>
</dbReference>
<evidence type="ECO:0000313" key="3">
    <source>
        <dbReference type="Proteomes" id="UP000622475"/>
    </source>
</evidence>
<gene>
    <name evidence="2" type="ORF">IRJ16_03205</name>
</gene>
<keyword evidence="1" id="KW-0472">Membrane</keyword>
<keyword evidence="1" id="KW-0812">Transmembrane</keyword>
<name>A0A929KST3_9SPHI</name>
<feature type="transmembrane region" description="Helical" evidence="1">
    <location>
        <begin position="6"/>
        <end position="28"/>
    </location>
</feature>
<feature type="transmembrane region" description="Helical" evidence="1">
    <location>
        <begin position="49"/>
        <end position="68"/>
    </location>
</feature>
<evidence type="ECO:0000313" key="2">
    <source>
        <dbReference type="EMBL" id="MBE9660879.1"/>
    </source>
</evidence>
<keyword evidence="1" id="KW-1133">Transmembrane helix</keyword>
<dbReference type="AlphaFoldDB" id="A0A929KST3"/>
<dbReference type="EMBL" id="JADFFL010000001">
    <property type="protein sequence ID" value="MBE9660879.1"/>
    <property type="molecule type" value="Genomic_DNA"/>
</dbReference>
<feature type="transmembrane region" description="Helical" evidence="1">
    <location>
        <begin position="119"/>
        <end position="137"/>
    </location>
</feature>
<dbReference type="Proteomes" id="UP000622475">
    <property type="component" value="Unassembled WGS sequence"/>
</dbReference>
<proteinExistence type="predicted"/>
<organism evidence="2 3">
    <name type="scientific">Mucilaginibacter myungsuensis</name>
    <dbReference type="NCBI Taxonomy" id="649104"/>
    <lineage>
        <taxon>Bacteria</taxon>
        <taxon>Pseudomonadati</taxon>
        <taxon>Bacteroidota</taxon>
        <taxon>Sphingobacteriia</taxon>
        <taxon>Sphingobacteriales</taxon>
        <taxon>Sphingobacteriaceae</taxon>
        <taxon>Mucilaginibacter</taxon>
    </lineage>
</organism>
<keyword evidence="3" id="KW-1185">Reference proteome</keyword>
<feature type="transmembrane region" description="Helical" evidence="1">
    <location>
        <begin position="80"/>
        <end position="98"/>
    </location>
</feature>
<protein>
    <submittedName>
        <fullName evidence="2">Uncharacterized protein</fullName>
    </submittedName>
</protein>